<dbReference type="Proteomes" id="UP001474120">
    <property type="component" value="Unassembled WGS sequence"/>
</dbReference>
<comment type="caution">
    <text evidence="2">The sequence shown here is derived from an EMBL/GenBank/DDBJ whole genome shotgun (WGS) entry which is preliminary data.</text>
</comment>
<name>A0ABU9L4E9_9FLAO</name>
<reference evidence="2 3" key="1">
    <citation type="submission" date="2024-04" db="EMBL/GenBank/DDBJ databases">
        <title>whole genome sequencing of Lutimonas vermicola strain IMCC1616.</title>
        <authorList>
            <person name="Bae S.S."/>
        </authorList>
    </citation>
    <scope>NUCLEOTIDE SEQUENCE [LARGE SCALE GENOMIC DNA]</scope>
    <source>
        <strain evidence="2 3">IMCC1616</strain>
    </source>
</reference>
<dbReference type="Gene3D" id="2.60.40.10">
    <property type="entry name" value="Immunoglobulins"/>
    <property type="match status" value="1"/>
</dbReference>
<dbReference type="RefSeq" id="WP_342161461.1">
    <property type="nucleotide sequence ID" value="NZ_JBCDNA010000003.1"/>
</dbReference>
<dbReference type="Pfam" id="PF26120">
    <property type="entry name" value="CBM_1st_SusF"/>
    <property type="match status" value="1"/>
</dbReference>
<protein>
    <submittedName>
        <fullName evidence="2">Isoamylase early set domain-containing protein</fullName>
    </submittedName>
</protein>
<organism evidence="2 3">
    <name type="scientific">Lutimonas vermicola</name>
    <dbReference type="NCBI Taxonomy" id="414288"/>
    <lineage>
        <taxon>Bacteria</taxon>
        <taxon>Pseudomonadati</taxon>
        <taxon>Bacteroidota</taxon>
        <taxon>Flavobacteriia</taxon>
        <taxon>Flavobacteriales</taxon>
        <taxon>Flavobacteriaceae</taxon>
        <taxon>Lutimonas</taxon>
    </lineage>
</organism>
<dbReference type="CDD" id="cd07184">
    <property type="entry name" value="E_set_Isoamylase_like_N"/>
    <property type="match status" value="1"/>
</dbReference>
<proteinExistence type="predicted"/>
<feature type="domain" description="SusF first starch specific CBM" evidence="1">
    <location>
        <begin position="32"/>
        <end position="101"/>
    </location>
</feature>
<evidence type="ECO:0000259" key="1">
    <source>
        <dbReference type="Pfam" id="PF26120"/>
    </source>
</evidence>
<dbReference type="InterPro" id="IPR058976">
    <property type="entry name" value="CBM_1st_SusF"/>
</dbReference>
<accession>A0ABU9L4E9</accession>
<evidence type="ECO:0000313" key="2">
    <source>
        <dbReference type="EMBL" id="MEL4457298.1"/>
    </source>
</evidence>
<dbReference type="InterPro" id="IPR014756">
    <property type="entry name" value="Ig_E-set"/>
</dbReference>
<keyword evidence="3" id="KW-1185">Reference proteome</keyword>
<dbReference type="EMBL" id="JBCDNA010000003">
    <property type="protein sequence ID" value="MEL4457298.1"/>
    <property type="molecule type" value="Genomic_DNA"/>
</dbReference>
<dbReference type="SUPFAM" id="SSF81296">
    <property type="entry name" value="E set domains"/>
    <property type="match status" value="1"/>
</dbReference>
<dbReference type="InterPro" id="IPR013783">
    <property type="entry name" value="Ig-like_fold"/>
</dbReference>
<sequence>MSIKKQFLKSKPVCKVTFSLNQEEALNAEKVQLLGDFNDWNVEEAIDLKKFKNGTYKATLDLETAKSYQFKYLIDSTKWENDQEADSYVNNGIDANENFVVVL</sequence>
<gene>
    <name evidence="2" type="ORF">AABB81_15430</name>
</gene>
<evidence type="ECO:0000313" key="3">
    <source>
        <dbReference type="Proteomes" id="UP001474120"/>
    </source>
</evidence>